<dbReference type="Proteomes" id="UP000092164">
    <property type="component" value="Unassembled WGS sequence"/>
</dbReference>
<evidence type="ECO:0000313" key="3">
    <source>
        <dbReference type="Proteomes" id="UP000092164"/>
    </source>
</evidence>
<dbReference type="KEGG" id="mart:BTR34_03605"/>
<comment type="caution">
    <text evidence="2">The sequence shown here is derived from an EMBL/GenBank/DDBJ whole genome shotgun (WGS) entry which is preliminary data.</text>
</comment>
<keyword evidence="3" id="KW-1185">Reference proteome</keyword>
<protein>
    <recommendedName>
        <fullName evidence="4">Doxx family protein</fullName>
    </recommendedName>
</protein>
<feature type="transmembrane region" description="Helical" evidence="1">
    <location>
        <begin position="48"/>
        <end position="72"/>
    </location>
</feature>
<accession>A0A1B7ZBG0</accession>
<gene>
    <name evidence="2" type="ORF">A9200_17205</name>
</gene>
<keyword evidence="1" id="KW-1133">Transmembrane helix</keyword>
<dbReference type="OrthoDB" id="265224at2"/>
<proteinExistence type="predicted"/>
<dbReference type="RefSeq" id="WP_068484367.1">
    <property type="nucleotide sequence ID" value="NZ_CP018760.1"/>
</dbReference>
<sequence length="152" mass="17049">MQNEVFKNFILSRSIGIVYLLFGVVKFVPHWSPAEQLAGETITILTMGLIPTQLCLLLLALFETVIGICLLFNLQKTIILNLAIFHVLFTFSPLFILSNQIFGNEEAAFTLTGQYIFKNIILLSVLVSLRLEAPVTSPTHTVLKTIRKKITI</sequence>
<feature type="transmembrane region" description="Helical" evidence="1">
    <location>
        <begin position="9"/>
        <end position="28"/>
    </location>
</feature>
<feature type="transmembrane region" description="Helical" evidence="1">
    <location>
        <begin position="108"/>
        <end position="129"/>
    </location>
</feature>
<evidence type="ECO:0000256" key="1">
    <source>
        <dbReference type="SAM" id="Phobius"/>
    </source>
</evidence>
<name>A0A1B7ZBG0_9FLAO</name>
<keyword evidence="1" id="KW-0812">Transmembrane</keyword>
<reference evidence="3" key="1">
    <citation type="submission" date="2016-06" db="EMBL/GenBank/DDBJ databases">
        <authorList>
            <person name="Zhan P."/>
        </authorList>
    </citation>
    <scope>NUCLEOTIDE SEQUENCE [LARGE SCALE GENOMIC DNA]</scope>
    <source>
        <strain evidence="3">T28</strain>
    </source>
</reference>
<dbReference type="STRING" id="1836467.BTR34_03605"/>
<evidence type="ECO:0000313" key="2">
    <source>
        <dbReference type="EMBL" id="OBR40038.1"/>
    </source>
</evidence>
<dbReference type="EMBL" id="LZFP01000010">
    <property type="protein sequence ID" value="OBR40038.1"/>
    <property type="molecule type" value="Genomic_DNA"/>
</dbReference>
<dbReference type="AlphaFoldDB" id="A0A1B7ZBG0"/>
<keyword evidence="1" id="KW-0472">Membrane</keyword>
<feature type="transmembrane region" description="Helical" evidence="1">
    <location>
        <begin position="79"/>
        <end position="102"/>
    </location>
</feature>
<evidence type="ECO:0008006" key="4">
    <source>
        <dbReference type="Google" id="ProtNLM"/>
    </source>
</evidence>
<organism evidence="2 3">
    <name type="scientific">Maribacter hydrothermalis</name>
    <dbReference type="NCBI Taxonomy" id="1836467"/>
    <lineage>
        <taxon>Bacteria</taxon>
        <taxon>Pseudomonadati</taxon>
        <taxon>Bacteroidota</taxon>
        <taxon>Flavobacteriia</taxon>
        <taxon>Flavobacteriales</taxon>
        <taxon>Flavobacteriaceae</taxon>
        <taxon>Maribacter</taxon>
    </lineage>
</organism>